<dbReference type="AlphaFoldDB" id="A0A238ULD8"/>
<evidence type="ECO:0000313" key="4">
    <source>
        <dbReference type="Proteomes" id="UP000198397"/>
    </source>
</evidence>
<dbReference type="InterPro" id="IPR006076">
    <property type="entry name" value="FAD-dep_OxRdtase"/>
</dbReference>
<dbReference type="Gene3D" id="3.50.50.60">
    <property type="entry name" value="FAD/NAD(P)-binding domain"/>
    <property type="match status" value="1"/>
</dbReference>
<dbReference type="SUPFAM" id="SSF51905">
    <property type="entry name" value="FAD/NAD(P)-binding domain"/>
    <property type="match status" value="1"/>
</dbReference>
<gene>
    <name evidence="3" type="ORF">SAMN06264855_10120</name>
</gene>
<dbReference type="Proteomes" id="UP000198397">
    <property type="component" value="Unassembled WGS sequence"/>
</dbReference>
<accession>A0A238ULD8</accession>
<dbReference type="RefSeq" id="WP_089383020.1">
    <property type="nucleotide sequence ID" value="NZ_FZNQ01000001.1"/>
</dbReference>
<evidence type="ECO:0000256" key="1">
    <source>
        <dbReference type="ARBA" id="ARBA00023002"/>
    </source>
</evidence>
<protein>
    <submittedName>
        <fullName evidence="3">Sarcosine oxidase subunit beta</fullName>
    </submittedName>
</protein>
<evidence type="ECO:0000259" key="2">
    <source>
        <dbReference type="Pfam" id="PF01266"/>
    </source>
</evidence>
<dbReference type="InterPro" id="IPR036188">
    <property type="entry name" value="FAD/NAD-bd_sf"/>
</dbReference>
<proteinExistence type="predicted"/>
<name>A0A238ULD8_HALVU</name>
<dbReference type="Pfam" id="PF01266">
    <property type="entry name" value="DAO"/>
    <property type="match status" value="1"/>
</dbReference>
<dbReference type="GO" id="GO:0016491">
    <property type="term" value="F:oxidoreductase activity"/>
    <property type="evidence" value="ECO:0007669"/>
    <property type="project" value="UniProtKB-KW"/>
</dbReference>
<evidence type="ECO:0000313" key="3">
    <source>
        <dbReference type="EMBL" id="SNR22858.1"/>
    </source>
</evidence>
<reference evidence="3 4" key="1">
    <citation type="submission" date="2017-06" db="EMBL/GenBank/DDBJ databases">
        <authorList>
            <person name="Kim H.J."/>
            <person name="Triplett B.A."/>
        </authorList>
    </citation>
    <scope>NUCLEOTIDE SEQUENCE [LARGE SCALE GENOMIC DNA]</scope>
    <source>
        <strain evidence="3 4">DSM 8800</strain>
    </source>
</reference>
<organism evidence="3 4">
    <name type="scientific">Halorubrum vacuolatum</name>
    <name type="common">Natronobacterium vacuolatum</name>
    <dbReference type="NCBI Taxonomy" id="63740"/>
    <lineage>
        <taxon>Archaea</taxon>
        <taxon>Methanobacteriati</taxon>
        <taxon>Methanobacteriota</taxon>
        <taxon>Stenosarchaea group</taxon>
        <taxon>Halobacteria</taxon>
        <taxon>Halobacteriales</taxon>
        <taxon>Haloferacaceae</taxon>
        <taxon>Halorubrum</taxon>
    </lineage>
</organism>
<dbReference type="EMBL" id="FZNQ01000001">
    <property type="protein sequence ID" value="SNR22858.1"/>
    <property type="molecule type" value="Genomic_DNA"/>
</dbReference>
<dbReference type="PANTHER" id="PTHR13847">
    <property type="entry name" value="SARCOSINE DEHYDROGENASE-RELATED"/>
    <property type="match status" value="1"/>
</dbReference>
<keyword evidence="1" id="KW-0560">Oxidoreductase</keyword>
<dbReference type="OrthoDB" id="168391at2157"/>
<dbReference type="Gene3D" id="3.30.9.10">
    <property type="entry name" value="D-Amino Acid Oxidase, subunit A, domain 2"/>
    <property type="match status" value="1"/>
</dbReference>
<sequence length="382" mass="40296">MHAVVIGGGIVGVATAHALAEREVAVTLLERDALGTGSTARSAGGIRTQFSTPVNVRLSLASLPVWETFEERFDVDIGFHQHGYLFLARTDATAARFEEAVGMQRGLGVDVELLSPAEAAAICPGLRADRFVAATYNPRDGYADPNLAVQGFAAAARERGAELRTGVAVRDLHLEGGRIVGVETTEGRIDADMVINAAGAWAGHVVDPAGRSLPIAPRRRQIAVVKPGRGIPADLPLTIDMDAGSYFRPEGEDTALVGGHAASEDPDVDPDAYPTSMNFEEAVGALERAADYTTYFDGDTRLVRGWAGLYAVTPDRHPIIEETAPGLYTVAGFSGHGFQHAPAAARCIAEIALDGEAAIEGVESLSSDRFEDEDGPVEQNVA</sequence>
<feature type="domain" description="FAD dependent oxidoreductase" evidence="2">
    <location>
        <begin position="3"/>
        <end position="350"/>
    </location>
</feature>
<keyword evidence="4" id="KW-1185">Reference proteome</keyword>
<dbReference type="PANTHER" id="PTHR13847:SF287">
    <property type="entry name" value="FAD-DEPENDENT OXIDOREDUCTASE DOMAIN-CONTAINING PROTEIN 1"/>
    <property type="match status" value="1"/>
</dbReference>
<dbReference type="GO" id="GO:0005737">
    <property type="term" value="C:cytoplasm"/>
    <property type="evidence" value="ECO:0007669"/>
    <property type="project" value="TreeGrafter"/>
</dbReference>